<feature type="binding site" evidence="4">
    <location>
        <position position="189"/>
    </location>
    <ligand>
        <name>GTP</name>
        <dbReference type="ChEBI" id="CHEBI:37565"/>
    </ligand>
</feature>
<sequence length="407" mass="45414">MEEDDLVINLANAQTESIIKVIGVGGGGNNAVGHMFREGQIEGVRYLVCNTDRKALEDSPIPEKLQLGEGLGAGGVPERGRKLAEADVEKIRDCMNDGTKMVFITAGMGGGTGTGAAPVIAREAHNMGLLTVGVVTLPFIFERQKKIEKAITGLEEMRKYVDSLIVIVNERLFEIYNNMSLMDAFKRSDDVLTTAVRSIMDIINMRGKILLDFRDVDFVLRNGGISVMTTGYGSGERRLTHAIHEAIHSPLLNNNNYYRSSRLLMSVTFSDEEEYTLQMSEMKEIDEFMKNFDTHIETKYGIATDKSLHDKVKVTILASGFMDEEPMEPRSAYKPVNIDAIGKYYGNIGENKRPHYQTFIYNLNELDDEELNGLVDNTSTHKRTVQQYNKIMATSKALSEGTVELDE</sequence>
<keyword evidence="4" id="KW-0963">Cytoplasm</keyword>
<dbReference type="InterPro" id="IPR045061">
    <property type="entry name" value="FtsZ/CetZ"/>
</dbReference>
<evidence type="ECO:0000259" key="7">
    <source>
        <dbReference type="SMART" id="SM00864"/>
    </source>
</evidence>
<name>A0A5P8E758_9BACT</name>
<evidence type="ECO:0000313" key="9">
    <source>
        <dbReference type="EMBL" id="QFQ12889.1"/>
    </source>
</evidence>
<evidence type="ECO:0000256" key="4">
    <source>
        <dbReference type="HAMAP-Rule" id="MF_00909"/>
    </source>
</evidence>
<comment type="similarity">
    <text evidence="1 4 6">Belongs to the FtsZ family.</text>
</comment>
<dbReference type="GO" id="GO:0003924">
    <property type="term" value="F:GTPase activity"/>
    <property type="evidence" value="ECO:0007669"/>
    <property type="project" value="UniProtKB-UniRule"/>
</dbReference>
<dbReference type="PANTHER" id="PTHR30314:SF3">
    <property type="entry name" value="MITOCHONDRIAL DIVISION PROTEIN FSZA"/>
    <property type="match status" value="1"/>
</dbReference>
<dbReference type="NCBIfam" id="TIGR00065">
    <property type="entry name" value="ftsZ"/>
    <property type="match status" value="1"/>
</dbReference>
<organism evidence="9 10">
    <name type="scientific">Pseudoprevotella muciniphila</name>
    <dbReference type="NCBI Taxonomy" id="2133944"/>
    <lineage>
        <taxon>Bacteria</taxon>
        <taxon>Pseudomonadati</taxon>
        <taxon>Bacteroidota</taxon>
        <taxon>Bacteroidia</taxon>
        <taxon>Bacteroidales</taxon>
        <taxon>Prevotellaceae</taxon>
        <taxon>Pseudoprevotella</taxon>
    </lineage>
</organism>
<dbReference type="CDD" id="cd02201">
    <property type="entry name" value="FtsZ_type1"/>
    <property type="match status" value="1"/>
</dbReference>
<proteinExistence type="inferred from homology"/>
<keyword evidence="2 4" id="KW-0547">Nucleotide-binding</keyword>
<reference evidence="9 10" key="1">
    <citation type="submission" date="2018-11" db="EMBL/GenBank/DDBJ databases">
        <authorList>
            <person name="Na S.W."/>
            <person name="Baik M."/>
        </authorList>
    </citation>
    <scope>NUCLEOTIDE SEQUENCE [LARGE SCALE GENOMIC DNA]</scope>
    <source>
        <strain evidence="9 10">E39</strain>
    </source>
</reference>
<evidence type="ECO:0000313" key="10">
    <source>
        <dbReference type="Proteomes" id="UP000249375"/>
    </source>
</evidence>
<dbReference type="InterPro" id="IPR037103">
    <property type="entry name" value="Tubulin/FtsZ-like_C"/>
</dbReference>
<evidence type="ECO:0000256" key="5">
    <source>
        <dbReference type="NCBIfam" id="TIGR00065"/>
    </source>
</evidence>
<dbReference type="GO" id="GO:0051258">
    <property type="term" value="P:protein polymerization"/>
    <property type="evidence" value="ECO:0007669"/>
    <property type="project" value="UniProtKB-UniRule"/>
</dbReference>
<feature type="binding site" evidence="4">
    <location>
        <position position="142"/>
    </location>
    <ligand>
        <name>GTP</name>
        <dbReference type="ChEBI" id="CHEBI:37565"/>
    </ligand>
</feature>
<protein>
    <recommendedName>
        <fullName evidence="4 5">Cell division protein FtsZ</fullName>
    </recommendedName>
</protein>
<evidence type="ECO:0000259" key="8">
    <source>
        <dbReference type="SMART" id="SM00865"/>
    </source>
</evidence>
<accession>A0A5P8E758</accession>
<evidence type="ECO:0000256" key="1">
    <source>
        <dbReference type="ARBA" id="ARBA00009690"/>
    </source>
</evidence>
<dbReference type="HAMAP" id="MF_00909">
    <property type="entry name" value="FtsZ"/>
    <property type="match status" value="1"/>
</dbReference>
<dbReference type="Proteomes" id="UP000249375">
    <property type="component" value="Chromosome"/>
</dbReference>
<dbReference type="SMART" id="SM00864">
    <property type="entry name" value="Tubulin"/>
    <property type="match status" value="1"/>
</dbReference>
<dbReference type="SUPFAM" id="SSF55307">
    <property type="entry name" value="Tubulin C-terminal domain-like"/>
    <property type="match status" value="1"/>
</dbReference>
<feature type="binding site" evidence="4">
    <location>
        <position position="146"/>
    </location>
    <ligand>
        <name>GTP</name>
        <dbReference type="ChEBI" id="CHEBI:37565"/>
    </ligand>
</feature>
<dbReference type="SUPFAM" id="SSF52490">
    <property type="entry name" value="Tubulin nucleotide-binding domain-like"/>
    <property type="match status" value="1"/>
</dbReference>
<comment type="subunit">
    <text evidence="4">Homodimer. Polymerizes to form a dynamic ring structure in a strictly GTP-dependent manner. Interacts directly with several other division proteins.</text>
</comment>
<keyword evidence="10" id="KW-1185">Reference proteome</keyword>
<dbReference type="RefSeq" id="WP_111897958.1">
    <property type="nucleotide sequence ID" value="NZ_CP033459.1"/>
</dbReference>
<gene>
    <name evidence="4 9" type="primary">ftsZ</name>
    <name evidence="9" type="ORF">C7Y71_007585</name>
</gene>
<keyword evidence="3 4" id="KW-0342">GTP-binding</keyword>
<keyword evidence="4 6" id="KW-0131">Cell cycle</keyword>
<dbReference type="InterPro" id="IPR020805">
    <property type="entry name" value="Cell_div_FtsZ_CS"/>
</dbReference>
<dbReference type="EMBL" id="CP033459">
    <property type="protein sequence ID" value="QFQ12889.1"/>
    <property type="molecule type" value="Genomic_DNA"/>
</dbReference>
<dbReference type="InterPro" id="IPR003008">
    <property type="entry name" value="Tubulin_FtsZ_GTPase"/>
</dbReference>
<dbReference type="GO" id="GO:0043093">
    <property type="term" value="P:FtsZ-dependent cytokinesis"/>
    <property type="evidence" value="ECO:0007669"/>
    <property type="project" value="UniProtKB-UniRule"/>
</dbReference>
<dbReference type="GO" id="GO:0005525">
    <property type="term" value="F:GTP binding"/>
    <property type="evidence" value="ECO:0007669"/>
    <property type="project" value="UniProtKB-UniRule"/>
</dbReference>
<dbReference type="Gene3D" id="3.30.1330.20">
    <property type="entry name" value="Tubulin/FtsZ, C-terminal domain"/>
    <property type="match status" value="1"/>
</dbReference>
<comment type="function">
    <text evidence="4 6">Essential cell division protein that forms a contractile ring structure (Z ring) at the future cell division site. The regulation of the ring assembly controls the timing and the location of cell division. One of the functions of the FtsZ ring is to recruit other cell division proteins to the septum to produce a new cell wall between the dividing cells. Binds GTP and shows GTPase activity.</text>
</comment>
<feature type="binding site" evidence="4">
    <location>
        <begin position="111"/>
        <end position="113"/>
    </location>
    <ligand>
        <name>GTP</name>
        <dbReference type="ChEBI" id="CHEBI:37565"/>
    </ligand>
</feature>
<dbReference type="Pfam" id="PF00091">
    <property type="entry name" value="Tubulin"/>
    <property type="match status" value="1"/>
</dbReference>
<keyword evidence="4 6" id="KW-0717">Septation</keyword>
<dbReference type="Gene3D" id="3.40.50.1440">
    <property type="entry name" value="Tubulin/FtsZ, GTPase domain"/>
    <property type="match status" value="1"/>
</dbReference>
<dbReference type="AlphaFoldDB" id="A0A5P8E758"/>
<comment type="subcellular location">
    <subcellularLocation>
        <location evidence="4">Cytoplasm</location>
    </subcellularLocation>
    <text evidence="4">Assembles at midcell at the inner surface of the cytoplasmic membrane.</text>
</comment>
<dbReference type="SMART" id="SM00865">
    <property type="entry name" value="Tubulin_C"/>
    <property type="match status" value="1"/>
</dbReference>
<dbReference type="GO" id="GO:0032153">
    <property type="term" value="C:cell division site"/>
    <property type="evidence" value="ECO:0007669"/>
    <property type="project" value="UniProtKB-UniRule"/>
</dbReference>
<evidence type="ECO:0000256" key="2">
    <source>
        <dbReference type="ARBA" id="ARBA00022741"/>
    </source>
</evidence>
<evidence type="ECO:0000256" key="6">
    <source>
        <dbReference type="RuleBase" id="RU000631"/>
    </source>
</evidence>
<dbReference type="PROSITE" id="PS01135">
    <property type="entry name" value="FTSZ_2"/>
    <property type="match status" value="1"/>
</dbReference>
<dbReference type="GO" id="GO:0000917">
    <property type="term" value="P:division septum assembly"/>
    <property type="evidence" value="ECO:0007669"/>
    <property type="project" value="UniProtKB-KW"/>
</dbReference>
<feature type="domain" description="Tubulin/FtsZ GTPase" evidence="7">
    <location>
        <begin position="18"/>
        <end position="207"/>
    </location>
</feature>
<dbReference type="InterPro" id="IPR008280">
    <property type="entry name" value="Tub_FtsZ_C"/>
</dbReference>
<dbReference type="GO" id="GO:0005737">
    <property type="term" value="C:cytoplasm"/>
    <property type="evidence" value="ECO:0007669"/>
    <property type="project" value="UniProtKB-SubCell"/>
</dbReference>
<dbReference type="PANTHER" id="PTHR30314">
    <property type="entry name" value="CELL DIVISION PROTEIN FTSZ-RELATED"/>
    <property type="match status" value="1"/>
</dbReference>
<dbReference type="InterPro" id="IPR036525">
    <property type="entry name" value="Tubulin/FtsZ_GTPase_sf"/>
</dbReference>
<dbReference type="Pfam" id="PF12327">
    <property type="entry name" value="FtsZ_C"/>
    <property type="match status" value="1"/>
</dbReference>
<evidence type="ECO:0000256" key="3">
    <source>
        <dbReference type="ARBA" id="ARBA00023134"/>
    </source>
</evidence>
<dbReference type="InterPro" id="IPR018316">
    <property type="entry name" value="Tubulin/FtsZ_2-layer-sand-dom"/>
</dbReference>
<dbReference type="InterPro" id="IPR000158">
    <property type="entry name" value="Cell_div_FtsZ"/>
</dbReference>
<keyword evidence="4 6" id="KW-0132">Cell division</keyword>
<dbReference type="OrthoDB" id="9813375at2"/>
<dbReference type="PRINTS" id="PR00423">
    <property type="entry name" value="CELLDVISFTSZ"/>
</dbReference>
<feature type="binding site" evidence="4">
    <location>
        <begin position="26"/>
        <end position="30"/>
    </location>
    <ligand>
        <name>GTP</name>
        <dbReference type="ChEBI" id="CHEBI:37565"/>
    </ligand>
</feature>
<feature type="domain" description="Tubulin/FtsZ 2-layer sandwich" evidence="8">
    <location>
        <begin position="209"/>
        <end position="330"/>
    </location>
</feature>
<dbReference type="InterPro" id="IPR024757">
    <property type="entry name" value="FtsZ_C"/>
</dbReference>
<dbReference type="KEGG" id="alq:C7Y71_007585"/>